<dbReference type="Proteomes" id="UP000814243">
    <property type="component" value="Unassembled WGS sequence"/>
</dbReference>
<feature type="region of interest" description="Disordered" evidence="1">
    <location>
        <begin position="1"/>
        <end position="187"/>
    </location>
</feature>
<dbReference type="AlphaFoldDB" id="A0A922MWB2"/>
<proteinExistence type="predicted"/>
<evidence type="ECO:0000313" key="2">
    <source>
        <dbReference type="EMBL" id="KAH9643560.1"/>
    </source>
</evidence>
<dbReference type="EMBL" id="JACEFF010000121">
    <property type="protein sequence ID" value="KAH9643560.1"/>
    <property type="molecule type" value="Genomic_DNA"/>
</dbReference>
<dbReference type="PRINTS" id="PR01217">
    <property type="entry name" value="PRICHEXTENSN"/>
</dbReference>
<feature type="compositionally biased region" description="Low complexity" evidence="1">
    <location>
        <begin position="1"/>
        <end position="23"/>
    </location>
</feature>
<feature type="compositionally biased region" description="Pro residues" evidence="1">
    <location>
        <begin position="129"/>
        <end position="163"/>
    </location>
</feature>
<sequence length="230" mass="23862">GSMTSLSSSSSPTPAPASSLSTSDLCDRPRVSHGKPNLAPKPPQLAPAPNNDTRPSPPPKKLITNGKIAGRTQSMRVPRSPPASPSSPQTAGGRPFNLPPAPVNPPIGTKNPASHFGTLRAPRGLRPPGVCPPPPPGAPPPPPGAPPPPPPARHAQQPPPPPPPHHRQTNMNGDEGVAPLPPVRGSSMRSLDLEARFADLFQHPSRFPEPDPFLRIAKGYSSATVAGKYA</sequence>
<protein>
    <submittedName>
        <fullName evidence="2">Uncharacterized protein</fullName>
    </submittedName>
</protein>
<feature type="non-terminal residue" evidence="2">
    <location>
        <position position="1"/>
    </location>
</feature>
<reference evidence="2" key="1">
    <citation type="journal article" date="2021" name="G3 (Bethesda)">
        <title>Genome and transcriptome analysis of the beet armyworm Spodoptera exigua reveals targets for pest control. .</title>
        <authorList>
            <person name="Simon S."/>
            <person name="Breeschoten T."/>
            <person name="Jansen H.J."/>
            <person name="Dirks R.P."/>
            <person name="Schranz M.E."/>
            <person name="Ros V.I.D."/>
        </authorList>
    </citation>
    <scope>NUCLEOTIDE SEQUENCE</scope>
    <source>
        <strain evidence="2">TB_SE_WUR_2020</strain>
    </source>
</reference>
<comment type="caution">
    <text evidence="2">The sequence shown here is derived from an EMBL/GenBank/DDBJ whole genome shotgun (WGS) entry which is preliminary data.</text>
</comment>
<name>A0A922MWB2_SPOEX</name>
<evidence type="ECO:0000256" key="1">
    <source>
        <dbReference type="SAM" id="MobiDB-lite"/>
    </source>
</evidence>
<evidence type="ECO:0000313" key="3">
    <source>
        <dbReference type="Proteomes" id="UP000814243"/>
    </source>
</evidence>
<accession>A0A922MWB2</accession>
<gene>
    <name evidence="2" type="ORF">HF086_011341</name>
</gene>
<organism evidence="2 3">
    <name type="scientific">Spodoptera exigua</name>
    <name type="common">Beet armyworm</name>
    <name type="synonym">Noctua fulgens</name>
    <dbReference type="NCBI Taxonomy" id="7107"/>
    <lineage>
        <taxon>Eukaryota</taxon>
        <taxon>Metazoa</taxon>
        <taxon>Ecdysozoa</taxon>
        <taxon>Arthropoda</taxon>
        <taxon>Hexapoda</taxon>
        <taxon>Insecta</taxon>
        <taxon>Pterygota</taxon>
        <taxon>Neoptera</taxon>
        <taxon>Endopterygota</taxon>
        <taxon>Lepidoptera</taxon>
        <taxon>Glossata</taxon>
        <taxon>Ditrysia</taxon>
        <taxon>Noctuoidea</taxon>
        <taxon>Noctuidae</taxon>
        <taxon>Amphipyrinae</taxon>
        <taxon>Spodoptera</taxon>
    </lineage>
</organism>